<evidence type="ECO:0000313" key="3">
    <source>
        <dbReference type="Proteomes" id="UP000638848"/>
    </source>
</evidence>
<name>A0A917GYM1_9MICC</name>
<feature type="region of interest" description="Disordered" evidence="1">
    <location>
        <begin position="1"/>
        <end position="27"/>
    </location>
</feature>
<dbReference type="AlphaFoldDB" id="A0A917GYM1"/>
<evidence type="ECO:0000313" key="2">
    <source>
        <dbReference type="EMBL" id="GGG61651.1"/>
    </source>
</evidence>
<accession>A0A917GYM1</accession>
<dbReference type="Proteomes" id="UP000638848">
    <property type="component" value="Unassembled WGS sequence"/>
</dbReference>
<reference evidence="2" key="1">
    <citation type="journal article" date="2014" name="Int. J. Syst. Evol. Microbiol.">
        <title>Complete genome sequence of Corynebacterium casei LMG S-19264T (=DSM 44701T), isolated from a smear-ripened cheese.</title>
        <authorList>
            <consortium name="US DOE Joint Genome Institute (JGI-PGF)"/>
            <person name="Walter F."/>
            <person name="Albersmeier A."/>
            <person name="Kalinowski J."/>
            <person name="Ruckert C."/>
        </authorList>
    </citation>
    <scope>NUCLEOTIDE SEQUENCE</scope>
    <source>
        <strain evidence="2">CGMCC 1.12187</strain>
    </source>
</reference>
<feature type="compositionally biased region" description="Polar residues" evidence="1">
    <location>
        <begin position="1"/>
        <end position="21"/>
    </location>
</feature>
<comment type="caution">
    <text evidence="2">The sequence shown here is derived from an EMBL/GenBank/DDBJ whole genome shotgun (WGS) entry which is preliminary data.</text>
</comment>
<protein>
    <submittedName>
        <fullName evidence="2">Uncharacterized protein</fullName>
    </submittedName>
</protein>
<evidence type="ECO:0000256" key="1">
    <source>
        <dbReference type="SAM" id="MobiDB-lite"/>
    </source>
</evidence>
<gene>
    <name evidence="2" type="ORF">GCM10011374_25910</name>
</gene>
<sequence>MQPVSGITFSPETGPSPQENLPSAPLPQVPAERAVLLEKESAVADYRQALLSGSQCSMWEDLSEAEKQGWHQIYDRAPAHSMAKKRCVTRLEYGALEPDRRTPWSDVTGRVFRWNADAERWENHPHSYTWERIPKSCFPLTM</sequence>
<proteinExistence type="predicted"/>
<organism evidence="2 3">
    <name type="scientific">Kocuria dechangensis</name>
    <dbReference type="NCBI Taxonomy" id="1176249"/>
    <lineage>
        <taxon>Bacteria</taxon>
        <taxon>Bacillati</taxon>
        <taxon>Actinomycetota</taxon>
        <taxon>Actinomycetes</taxon>
        <taxon>Micrococcales</taxon>
        <taxon>Micrococcaceae</taxon>
        <taxon>Kocuria</taxon>
    </lineage>
</organism>
<keyword evidence="3" id="KW-1185">Reference proteome</keyword>
<reference evidence="2" key="2">
    <citation type="submission" date="2020-09" db="EMBL/GenBank/DDBJ databases">
        <authorList>
            <person name="Sun Q."/>
            <person name="Zhou Y."/>
        </authorList>
    </citation>
    <scope>NUCLEOTIDE SEQUENCE</scope>
    <source>
        <strain evidence="2">CGMCC 1.12187</strain>
    </source>
</reference>
<dbReference type="EMBL" id="BMEQ01000014">
    <property type="protein sequence ID" value="GGG61651.1"/>
    <property type="molecule type" value="Genomic_DNA"/>
</dbReference>